<comment type="similarity">
    <text evidence="1">Belongs to the short-chain dehydrogenases/reductases (SDR) family.</text>
</comment>
<dbReference type="InterPro" id="IPR057326">
    <property type="entry name" value="KR_dom"/>
</dbReference>
<dbReference type="EMBL" id="QJTE01000004">
    <property type="protein sequence ID" value="PYE82562.1"/>
    <property type="molecule type" value="Genomic_DNA"/>
</dbReference>
<dbReference type="RefSeq" id="WP_110815218.1">
    <property type="nucleotide sequence ID" value="NZ_QJTE01000004.1"/>
</dbReference>
<evidence type="ECO:0000256" key="1">
    <source>
        <dbReference type="ARBA" id="ARBA00006484"/>
    </source>
</evidence>
<dbReference type="InterPro" id="IPR036291">
    <property type="entry name" value="NAD(P)-bd_dom_sf"/>
</dbReference>
<dbReference type="CDD" id="cd05233">
    <property type="entry name" value="SDR_c"/>
    <property type="match status" value="1"/>
</dbReference>
<dbReference type="InterPro" id="IPR002347">
    <property type="entry name" value="SDR_fam"/>
</dbReference>
<keyword evidence="2" id="KW-0560">Oxidoreductase</keyword>
<reference evidence="4 5" key="1">
    <citation type="submission" date="2018-06" db="EMBL/GenBank/DDBJ databases">
        <title>Genomic Encyclopedia of Type Strains, Phase III (KMG-III): the genomes of soil and plant-associated and newly described type strains.</title>
        <authorList>
            <person name="Whitman W."/>
        </authorList>
    </citation>
    <scope>NUCLEOTIDE SEQUENCE [LARGE SCALE GENOMIC DNA]</scope>
    <source>
        <strain evidence="4 5">CECT 9025</strain>
    </source>
</reference>
<dbReference type="PANTHER" id="PTHR43639">
    <property type="entry name" value="OXIDOREDUCTASE, SHORT-CHAIN DEHYDROGENASE/REDUCTASE FAMILY (AFU_ORTHOLOGUE AFUA_5G02870)"/>
    <property type="match status" value="1"/>
</dbReference>
<feature type="domain" description="Ketoreductase" evidence="3">
    <location>
        <begin position="8"/>
        <end position="184"/>
    </location>
</feature>
<dbReference type="Pfam" id="PF13561">
    <property type="entry name" value="adh_short_C2"/>
    <property type="match status" value="1"/>
</dbReference>
<evidence type="ECO:0000313" key="5">
    <source>
        <dbReference type="Proteomes" id="UP000248311"/>
    </source>
</evidence>
<dbReference type="AlphaFoldDB" id="A0A318STD3"/>
<comment type="caution">
    <text evidence="4">The sequence shown here is derived from an EMBL/GenBank/DDBJ whole genome shotgun (WGS) entry which is preliminary data.</text>
</comment>
<proteinExistence type="inferred from homology"/>
<keyword evidence="5" id="KW-1185">Reference proteome</keyword>
<organism evidence="4 5">
    <name type="scientific">Pseudoroseicyclus aestuarii</name>
    <dbReference type="NCBI Taxonomy" id="1795041"/>
    <lineage>
        <taxon>Bacteria</taxon>
        <taxon>Pseudomonadati</taxon>
        <taxon>Pseudomonadota</taxon>
        <taxon>Alphaproteobacteria</taxon>
        <taxon>Rhodobacterales</taxon>
        <taxon>Paracoccaceae</taxon>
        <taxon>Pseudoroseicyclus</taxon>
    </lineage>
</organism>
<accession>A0A318STD3</accession>
<evidence type="ECO:0000256" key="2">
    <source>
        <dbReference type="ARBA" id="ARBA00023002"/>
    </source>
</evidence>
<dbReference type="Proteomes" id="UP000248311">
    <property type="component" value="Unassembled WGS sequence"/>
</dbReference>
<dbReference type="PRINTS" id="PR00080">
    <property type="entry name" value="SDRFAMILY"/>
</dbReference>
<evidence type="ECO:0000313" key="4">
    <source>
        <dbReference type="EMBL" id="PYE82562.1"/>
    </source>
</evidence>
<dbReference type="OrthoDB" id="9797020at2"/>
<gene>
    <name evidence="4" type="ORF">DFP88_104319</name>
</gene>
<name>A0A318STD3_9RHOB</name>
<dbReference type="GO" id="GO:0016491">
    <property type="term" value="F:oxidoreductase activity"/>
    <property type="evidence" value="ECO:0007669"/>
    <property type="project" value="UniProtKB-KW"/>
</dbReference>
<protein>
    <submittedName>
        <fullName evidence="4">3-oxoacyl-[acyl-carrier protein] reductase</fullName>
    </submittedName>
</protein>
<dbReference type="PRINTS" id="PR00081">
    <property type="entry name" value="GDHRDH"/>
</dbReference>
<dbReference type="SUPFAM" id="SSF51735">
    <property type="entry name" value="NAD(P)-binding Rossmann-fold domains"/>
    <property type="match status" value="1"/>
</dbReference>
<dbReference type="SMART" id="SM00822">
    <property type="entry name" value="PKS_KR"/>
    <property type="match status" value="1"/>
</dbReference>
<sequence length="249" mass="25513">MRIDLSGRVFVVTGAAQGIGAAIVDSLSQAGAQVAAIDIDGAGMARLPEGASRHEADLGDRAAVHAAIDEIARRHGRIDGLVTAAGGVRGQTGRPLEEITPEDWQAIFAANVDAAMWCAQAAAPHMKAQGDGRIITISSGAGLRPSLTGIQAYAAAKHALVGLTKQLALELGPQGIAVNSVAPGFVLSNPSTEAQWQAFGPERQAQILAGTHMRRLGTAEDIAHAVTFLASDQAGWISGQILSVDGGHA</sequence>
<evidence type="ECO:0000259" key="3">
    <source>
        <dbReference type="SMART" id="SM00822"/>
    </source>
</evidence>
<dbReference type="FunFam" id="3.40.50.720:FF:000084">
    <property type="entry name" value="Short-chain dehydrogenase reductase"/>
    <property type="match status" value="1"/>
</dbReference>
<dbReference type="PANTHER" id="PTHR43639:SF1">
    <property type="entry name" value="SHORT-CHAIN DEHYDROGENASE_REDUCTASE FAMILY PROTEIN"/>
    <property type="match status" value="1"/>
</dbReference>
<dbReference type="Gene3D" id="3.40.50.720">
    <property type="entry name" value="NAD(P)-binding Rossmann-like Domain"/>
    <property type="match status" value="1"/>
</dbReference>